<accession>A0A1Q2CP52</accession>
<dbReference type="OrthoDB" id="3823476at2"/>
<dbReference type="Pfam" id="PF18029">
    <property type="entry name" value="Glyoxalase_6"/>
    <property type="match status" value="1"/>
</dbReference>
<dbReference type="RefSeq" id="WP_077686204.1">
    <property type="nucleotide sequence ID" value="NZ_CP019606.1"/>
</dbReference>
<organism evidence="2 3">
    <name type="scientific">Tessaracoccus aquimaris</name>
    <dbReference type="NCBI Taxonomy" id="1332264"/>
    <lineage>
        <taxon>Bacteria</taxon>
        <taxon>Bacillati</taxon>
        <taxon>Actinomycetota</taxon>
        <taxon>Actinomycetes</taxon>
        <taxon>Propionibacteriales</taxon>
        <taxon>Propionibacteriaceae</taxon>
        <taxon>Tessaracoccus</taxon>
    </lineage>
</organism>
<gene>
    <name evidence="2" type="ORF">BW730_10605</name>
</gene>
<dbReference type="KEGG" id="tes:BW730_10605"/>
<dbReference type="PANTHER" id="PTHR35908">
    <property type="entry name" value="HYPOTHETICAL FUSION PROTEIN"/>
    <property type="match status" value="1"/>
</dbReference>
<dbReference type="CDD" id="cd06587">
    <property type="entry name" value="VOC"/>
    <property type="match status" value="1"/>
</dbReference>
<dbReference type="PROSITE" id="PS51819">
    <property type="entry name" value="VOC"/>
    <property type="match status" value="1"/>
</dbReference>
<keyword evidence="3" id="KW-1185">Reference proteome</keyword>
<dbReference type="SUPFAM" id="SSF54593">
    <property type="entry name" value="Glyoxalase/Bleomycin resistance protein/Dihydroxybiphenyl dioxygenase"/>
    <property type="match status" value="1"/>
</dbReference>
<dbReference type="AlphaFoldDB" id="A0A1Q2CP52"/>
<dbReference type="PANTHER" id="PTHR35908:SF1">
    <property type="entry name" value="CONSERVED PROTEIN"/>
    <property type="match status" value="1"/>
</dbReference>
<evidence type="ECO:0000313" key="2">
    <source>
        <dbReference type="EMBL" id="AQP47874.1"/>
    </source>
</evidence>
<evidence type="ECO:0000259" key="1">
    <source>
        <dbReference type="PROSITE" id="PS51819"/>
    </source>
</evidence>
<dbReference type="InterPro" id="IPR041581">
    <property type="entry name" value="Glyoxalase_6"/>
</dbReference>
<dbReference type="STRING" id="1332264.BW730_10605"/>
<dbReference type="InterPro" id="IPR029068">
    <property type="entry name" value="Glyas_Bleomycin-R_OHBP_Dase"/>
</dbReference>
<dbReference type="Gene3D" id="3.10.180.10">
    <property type="entry name" value="2,3-Dihydroxybiphenyl 1,2-Dioxygenase, domain 1"/>
    <property type="match status" value="1"/>
</dbReference>
<proteinExistence type="predicted"/>
<reference evidence="3" key="1">
    <citation type="submission" date="2017-02" db="EMBL/GenBank/DDBJ databases">
        <title>Tessaracoccus aquaemaris sp. nov., isolated from the intestine of a Korean rockfish, Sebastes schlegelii, in a marine aquaculture pond.</title>
        <authorList>
            <person name="Tak E.J."/>
            <person name="Bae J.-W."/>
        </authorList>
    </citation>
    <scope>NUCLEOTIDE SEQUENCE [LARGE SCALE GENOMIC DNA]</scope>
    <source>
        <strain evidence="3">NSG39</strain>
    </source>
</reference>
<dbReference type="InterPro" id="IPR037523">
    <property type="entry name" value="VOC_core"/>
</dbReference>
<dbReference type="EMBL" id="CP019606">
    <property type="protein sequence ID" value="AQP47874.1"/>
    <property type="molecule type" value="Genomic_DNA"/>
</dbReference>
<protein>
    <submittedName>
        <fullName evidence="2">Glyoxalase</fullName>
    </submittedName>
</protein>
<evidence type="ECO:0000313" key="3">
    <source>
        <dbReference type="Proteomes" id="UP000188145"/>
    </source>
</evidence>
<feature type="domain" description="VOC" evidence="1">
    <location>
        <begin position="4"/>
        <end position="112"/>
    </location>
</feature>
<sequence>MTLNIAMITIDSSDPRPLATWWAERLGAPIQAENDGWFFVIGSTPTLAIQHVGDPTPGKNRIHLDLTVEDLDGARDELLAAGASLVEERGDESFRWITLADPQGNQFCIASH</sequence>
<dbReference type="Proteomes" id="UP000188145">
    <property type="component" value="Chromosome"/>
</dbReference>
<name>A0A1Q2CP52_9ACTN</name>